<dbReference type="Pfam" id="PF00590">
    <property type="entry name" value="TP_methylase"/>
    <property type="match status" value="1"/>
</dbReference>
<dbReference type="EC" id="2.1.1.198" evidence="6"/>
<evidence type="ECO:0000256" key="6">
    <source>
        <dbReference type="HAMAP-Rule" id="MF_01877"/>
    </source>
</evidence>
<evidence type="ECO:0000256" key="3">
    <source>
        <dbReference type="ARBA" id="ARBA00022603"/>
    </source>
</evidence>
<evidence type="ECO:0000313" key="9">
    <source>
        <dbReference type="Proteomes" id="UP000031129"/>
    </source>
</evidence>
<organism evidence="8 9">
    <name type="scientific">Mesomycoplasma flocculare ATCC 27399</name>
    <dbReference type="NCBI Taxonomy" id="743971"/>
    <lineage>
        <taxon>Bacteria</taxon>
        <taxon>Bacillati</taxon>
        <taxon>Mycoplasmatota</taxon>
        <taxon>Mycoplasmoidales</taxon>
        <taxon>Metamycoplasmataceae</taxon>
        <taxon>Mesomycoplasma</taxon>
    </lineage>
</organism>
<feature type="domain" description="Tetrapyrrole methylase" evidence="7">
    <location>
        <begin position="2"/>
        <end position="197"/>
    </location>
</feature>
<dbReference type="InterPro" id="IPR000878">
    <property type="entry name" value="4pyrrol_Mease"/>
</dbReference>
<dbReference type="KEGG" id="mfq:MYF_01880"/>
<dbReference type="HAMAP" id="MF_01877">
    <property type="entry name" value="16SrRNA_methyltr_I"/>
    <property type="match status" value="1"/>
</dbReference>
<dbReference type="InterPro" id="IPR014777">
    <property type="entry name" value="4pyrrole_Mease_sub1"/>
</dbReference>
<reference evidence="8 9" key="1">
    <citation type="journal article" date="2015" name="Genome Announc.">
        <title>Complete Genome Sequence of Mycoplasma flocculare Strain Ms42T (ATCC 27399T).</title>
        <authorList>
            <person name="Calcutt M.J."/>
            <person name="Foecking M.F."/>
            <person name="Heidari M.B."/>
            <person name="McIntosh M.A."/>
        </authorList>
    </citation>
    <scope>NUCLEOTIDE SEQUENCE [LARGE SCALE GENOMIC DNA]</scope>
    <source>
        <strain evidence="9">ATCC 27399</strain>
    </source>
</reference>
<name>A0A0A8E6M0_MESFC</name>
<dbReference type="Proteomes" id="UP000031129">
    <property type="component" value="Chromosome"/>
</dbReference>
<dbReference type="GO" id="GO:0070677">
    <property type="term" value="F:rRNA (cytosine-2'-O-)-methyltransferase activity"/>
    <property type="evidence" value="ECO:0007669"/>
    <property type="project" value="UniProtKB-UniRule"/>
</dbReference>
<dbReference type="PANTHER" id="PTHR46111:SF1">
    <property type="entry name" value="RIBOSOMAL RNA SMALL SUBUNIT METHYLTRANSFERASE I"/>
    <property type="match status" value="1"/>
</dbReference>
<dbReference type="PIRSF" id="PIRSF005917">
    <property type="entry name" value="MTase_YraL"/>
    <property type="match status" value="1"/>
</dbReference>
<dbReference type="EMBL" id="CP007585">
    <property type="protein sequence ID" value="AJC49890.1"/>
    <property type="molecule type" value="Genomic_DNA"/>
</dbReference>
<dbReference type="OrthoDB" id="9809084at2"/>
<dbReference type="GO" id="GO:0005737">
    <property type="term" value="C:cytoplasm"/>
    <property type="evidence" value="ECO:0007669"/>
    <property type="project" value="UniProtKB-SubCell"/>
</dbReference>
<gene>
    <name evidence="6 8" type="primary">rsmI</name>
    <name evidence="8" type="ORF">MYF_01880</name>
</gene>
<dbReference type="STRING" id="743971.MYF_01880"/>
<dbReference type="HOGENOM" id="CLU_044779_4_0_14"/>
<comment type="subcellular location">
    <subcellularLocation>
        <location evidence="6">Cytoplasm</location>
    </subcellularLocation>
</comment>
<evidence type="ECO:0000256" key="4">
    <source>
        <dbReference type="ARBA" id="ARBA00022679"/>
    </source>
</evidence>
<evidence type="ECO:0000256" key="5">
    <source>
        <dbReference type="ARBA" id="ARBA00022691"/>
    </source>
</evidence>
<evidence type="ECO:0000256" key="1">
    <source>
        <dbReference type="ARBA" id="ARBA00022490"/>
    </source>
</evidence>
<dbReference type="AlphaFoldDB" id="A0A0A8E6M0"/>
<proteinExistence type="inferred from homology"/>
<dbReference type="InterPro" id="IPR035996">
    <property type="entry name" value="4pyrrol_Methylase_sf"/>
</dbReference>
<comment type="catalytic activity">
    <reaction evidence="6">
        <text>cytidine(1402) in 16S rRNA + S-adenosyl-L-methionine = 2'-O-methylcytidine(1402) in 16S rRNA + S-adenosyl-L-homocysteine + H(+)</text>
        <dbReference type="Rhea" id="RHEA:42924"/>
        <dbReference type="Rhea" id="RHEA-COMP:10285"/>
        <dbReference type="Rhea" id="RHEA-COMP:10286"/>
        <dbReference type="ChEBI" id="CHEBI:15378"/>
        <dbReference type="ChEBI" id="CHEBI:57856"/>
        <dbReference type="ChEBI" id="CHEBI:59789"/>
        <dbReference type="ChEBI" id="CHEBI:74495"/>
        <dbReference type="ChEBI" id="CHEBI:82748"/>
        <dbReference type="EC" id="2.1.1.198"/>
    </reaction>
</comment>
<dbReference type="InterPro" id="IPR018063">
    <property type="entry name" value="SAM_MeTrfase_RsmI_CS"/>
</dbReference>
<dbReference type="Gene3D" id="3.30.950.10">
    <property type="entry name" value="Methyltransferase, Cobalt-precorrin-4 Transmethylase, Domain 2"/>
    <property type="match status" value="1"/>
</dbReference>
<evidence type="ECO:0000259" key="7">
    <source>
        <dbReference type="Pfam" id="PF00590"/>
    </source>
</evidence>
<dbReference type="NCBIfam" id="TIGR00096">
    <property type="entry name" value="16S rRNA (cytidine(1402)-2'-O)-methyltransferase"/>
    <property type="match status" value="1"/>
</dbReference>
<keyword evidence="5 6" id="KW-0949">S-adenosyl-L-methionine</keyword>
<dbReference type="PROSITE" id="PS01296">
    <property type="entry name" value="RSMI"/>
    <property type="match status" value="1"/>
</dbReference>
<dbReference type="InterPro" id="IPR008189">
    <property type="entry name" value="rRNA_ssu_MeTfrase_I"/>
</dbReference>
<dbReference type="RefSeq" id="WP_002557551.1">
    <property type="nucleotide sequence ID" value="NZ_CP007585.1"/>
</dbReference>
<comment type="similarity">
    <text evidence="6">Belongs to the methyltransferase superfamily. RsmI family.</text>
</comment>
<dbReference type="PANTHER" id="PTHR46111">
    <property type="entry name" value="RIBOSOMAL RNA SMALL SUBUNIT METHYLTRANSFERASE I"/>
    <property type="match status" value="1"/>
</dbReference>
<keyword evidence="3 6" id="KW-0489">Methyltransferase</keyword>
<evidence type="ECO:0000256" key="2">
    <source>
        <dbReference type="ARBA" id="ARBA00022552"/>
    </source>
</evidence>
<sequence length="239" mass="27635">MKITVLATPIGNLKDISLRGIDALRDADLILCEDSRVSRKLLNFLEIYDKQLISYHKFNEKLIISKISKLIFSQKNILLISDAGSPLISDPGQFLIKWAHNNKIEVDFLPGACAFVSAFVLSGFDSPLVFMGFFNSKKQQIIKQITNFKEGFSYIFYISPYKLIYVLEVIKQIYEKNIEIFLVKEMTKIHQKYFFGTPIEIINQVKNSLKGEFTMVLKLIKSEKNKKKQNKYQKFAKIV</sequence>
<dbReference type="SUPFAM" id="SSF53790">
    <property type="entry name" value="Tetrapyrrole methylase"/>
    <property type="match status" value="1"/>
</dbReference>
<comment type="function">
    <text evidence="6">Catalyzes the 2'-O-methylation of the ribose of cytidine 1402 (C1402) in 16S rRNA.</text>
</comment>
<keyword evidence="2 6" id="KW-0698">rRNA processing</keyword>
<keyword evidence="9" id="KW-1185">Reference proteome</keyword>
<accession>A0A0A8E6M0</accession>
<protein>
    <recommendedName>
        <fullName evidence="6">Ribosomal RNA small subunit methyltransferase I</fullName>
        <ecNumber evidence="6">2.1.1.198</ecNumber>
    </recommendedName>
    <alternativeName>
        <fullName evidence="6">16S rRNA 2'-O-ribose C1402 methyltransferase</fullName>
    </alternativeName>
    <alternativeName>
        <fullName evidence="6">rRNA (cytidine-2'-O-)-methyltransferase RsmI</fullName>
    </alternativeName>
</protein>
<evidence type="ECO:0000313" key="8">
    <source>
        <dbReference type="EMBL" id="AJC49890.1"/>
    </source>
</evidence>
<keyword evidence="1 6" id="KW-0963">Cytoplasm</keyword>
<dbReference type="InterPro" id="IPR014776">
    <property type="entry name" value="4pyrrole_Mease_sub2"/>
</dbReference>
<dbReference type="Gene3D" id="3.40.1010.10">
    <property type="entry name" value="Cobalt-precorrin-4 Transmethylase, Domain 1"/>
    <property type="match status" value="1"/>
</dbReference>
<keyword evidence="4 6" id="KW-0808">Transferase</keyword>
<dbReference type="CDD" id="cd11648">
    <property type="entry name" value="RsmI"/>
    <property type="match status" value="1"/>
</dbReference>